<evidence type="ECO:0000256" key="1">
    <source>
        <dbReference type="SAM" id="MobiDB-lite"/>
    </source>
</evidence>
<evidence type="ECO:0000313" key="3">
    <source>
        <dbReference type="Proteomes" id="UP001282474"/>
    </source>
</evidence>
<comment type="caution">
    <text evidence="2">The sequence shown here is derived from an EMBL/GenBank/DDBJ whole genome shotgun (WGS) entry which is preliminary data.</text>
</comment>
<gene>
    <name evidence="2" type="ORF">PV383_36305</name>
</gene>
<proteinExistence type="predicted"/>
<organism evidence="2 3">
    <name type="scientific">Streptomyces caniscabiei</name>
    <dbReference type="NCBI Taxonomy" id="2746961"/>
    <lineage>
        <taxon>Bacteria</taxon>
        <taxon>Bacillati</taxon>
        <taxon>Actinomycetota</taxon>
        <taxon>Actinomycetes</taxon>
        <taxon>Kitasatosporales</taxon>
        <taxon>Streptomycetaceae</taxon>
        <taxon>Streptomyces</taxon>
    </lineage>
</organism>
<feature type="compositionally biased region" description="Basic residues" evidence="1">
    <location>
        <begin position="112"/>
        <end position="124"/>
    </location>
</feature>
<feature type="region of interest" description="Disordered" evidence="1">
    <location>
        <begin position="67"/>
        <end position="124"/>
    </location>
</feature>
<evidence type="ECO:0000313" key="2">
    <source>
        <dbReference type="EMBL" id="MDX3042608.1"/>
    </source>
</evidence>
<accession>A0ABU4MZG9</accession>
<reference evidence="2 3" key="1">
    <citation type="journal article" date="2023" name="Microb. Genom.">
        <title>Mesoterricola silvestris gen. nov., sp. nov., Mesoterricola sediminis sp. nov., Geothrix oryzae sp. nov., Geothrix edaphica sp. nov., Geothrix rubra sp. nov., and Geothrix limicola sp. nov., six novel members of Acidobacteriota isolated from soils.</title>
        <authorList>
            <person name="Weisberg A.J."/>
            <person name="Pearce E."/>
            <person name="Kramer C.G."/>
            <person name="Chang J.H."/>
            <person name="Clarke C.R."/>
        </authorList>
    </citation>
    <scope>NUCLEOTIDE SEQUENCE [LARGE SCALE GENOMIC DNA]</scope>
    <source>
        <strain evidence="2 3">NE20-4-1</strain>
    </source>
</reference>
<dbReference type="Proteomes" id="UP001282474">
    <property type="component" value="Unassembled WGS sequence"/>
</dbReference>
<keyword evidence="3" id="KW-1185">Reference proteome</keyword>
<dbReference type="RefSeq" id="WP_193382910.1">
    <property type="nucleotide sequence ID" value="NZ_JABXWI010000031.1"/>
</dbReference>
<protein>
    <submittedName>
        <fullName evidence="2">Uncharacterized protein</fullName>
    </submittedName>
</protein>
<sequence>MAQQTQWNGEPCTAMRVSVVVADSKFFPGYWAREFIGTRRDAVLVEYGGSAFYLDDHDGSGWNKVTHGGSPRWGHRDLVVEPGSVRPRRGPVTDDTSTPGVNDPQPRPLNRAARRALARRQRRS</sequence>
<name>A0ABU4MZG9_9ACTN</name>
<dbReference type="EMBL" id="JARAWJ010000039">
    <property type="protein sequence ID" value="MDX3042608.1"/>
    <property type="molecule type" value="Genomic_DNA"/>
</dbReference>